<evidence type="ECO:0000259" key="2">
    <source>
        <dbReference type="Pfam" id="PF12756"/>
    </source>
</evidence>
<reference evidence="3 4" key="1">
    <citation type="journal article" date="2019" name="PLoS ONE">
        <title>Comparative genome analysis indicates high evolutionary potential of pathogenicity genes in Colletotrichum tanaceti.</title>
        <authorList>
            <person name="Lelwala R.V."/>
            <person name="Korhonen P.K."/>
            <person name="Young N.D."/>
            <person name="Scott J.B."/>
            <person name="Ades P.A."/>
            <person name="Gasser R.B."/>
            <person name="Taylor P.W.J."/>
        </authorList>
    </citation>
    <scope>NUCLEOTIDE SEQUENCE [LARGE SCALE GENOMIC DNA]</scope>
    <source>
        <strain evidence="3">BRIP57314</strain>
    </source>
</reference>
<dbReference type="Pfam" id="PF12756">
    <property type="entry name" value="zf-C2H2_2"/>
    <property type="match status" value="1"/>
</dbReference>
<evidence type="ECO:0000313" key="3">
    <source>
        <dbReference type="EMBL" id="TKW49980.1"/>
    </source>
</evidence>
<dbReference type="AlphaFoldDB" id="A0A4U6X3N7"/>
<feature type="compositionally biased region" description="Basic and acidic residues" evidence="1">
    <location>
        <begin position="226"/>
        <end position="252"/>
    </location>
</feature>
<gene>
    <name evidence="3" type="ORF">CTA1_6305</name>
</gene>
<dbReference type="GO" id="GO:0042273">
    <property type="term" value="P:ribosomal large subunit biogenesis"/>
    <property type="evidence" value="ECO:0007669"/>
    <property type="project" value="TreeGrafter"/>
</dbReference>
<dbReference type="InterPro" id="IPR041661">
    <property type="entry name" value="ZN622/Rei1/Reh1_Znf-C2H2"/>
</dbReference>
<organism evidence="3 4">
    <name type="scientific">Colletotrichum tanaceti</name>
    <dbReference type="NCBI Taxonomy" id="1306861"/>
    <lineage>
        <taxon>Eukaryota</taxon>
        <taxon>Fungi</taxon>
        <taxon>Dikarya</taxon>
        <taxon>Ascomycota</taxon>
        <taxon>Pezizomycotina</taxon>
        <taxon>Sordariomycetes</taxon>
        <taxon>Hypocreomycetidae</taxon>
        <taxon>Glomerellales</taxon>
        <taxon>Glomerellaceae</taxon>
        <taxon>Colletotrichum</taxon>
        <taxon>Colletotrichum destructivum species complex</taxon>
    </lineage>
</organism>
<feature type="region of interest" description="Disordered" evidence="1">
    <location>
        <begin position="183"/>
        <end position="202"/>
    </location>
</feature>
<dbReference type="EMBL" id="PJEX01000453">
    <property type="protein sequence ID" value="TKW49980.1"/>
    <property type="molecule type" value="Genomic_DNA"/>
</dbReference>
<dbReference type="STRING" id="1306861.A0A4U6X3N7"/>
<evidence type="ECO:0000256" key="1">
    <source>
        <dbReference type="SAM" id="MobiDB-lite"/>
    </source>
</evidence>
<proteinExistence type="predicted"/>
<dbReference type="InterPro" id="IPR040025">
    <property type="entry name" value="Znf622/Rei1/Reh1"/>
</dbReference>
<accession>A0A4U6X3N7</accession>
<feature type="region of interest" description="Disordered" evidence="1">
    <location>
        <begin position="141"/>
        <end position="176"/>
    </location>
</feature>
<dbReference type="PANTHER" id="PTHR13182:SF8">
    <property type="entry name" value="CYTOPLASMIC 60S SUBUNIT BIOGENESIS FACTOR ZNF622"/>
    <property type="match status" value="1"/>
</dbReference>
<feature type="compositionally biased region" description="Polar residues" evidence="1">
    <location>
        <begin position="189"/>
        <end position="202"/>
    </location>
</feature>
<sequence length="325" mass="36010">MLGTTTTTATTVTAAMSLSSNPEITSIPTSSKASIDSPNGAMQPFTPGQCLFCPKPSPSFADSVVHMQKSHGLFVPHRQHLVVDLETLFKFLHLVIFGYRECIDCGTERATVQAVQQHMTGKGHCRFDISERDSEFSEFYDFSEPEDDTGSDVESDYDTSPGETAPSPGRKPVMADEDSIRLPSGRIISRQSTAQAGPSFTQLRRRIRNAALQLEDSVAEAADEEGSGREGSDPDTPDTRLLSRRERRERATTTHQNQMAGMSAGDRNSLMHLPAAEQRSLLAAQHRNAEKVQKKEKRRQSKVDRKGNKNLYAYWHTETPVYMCG</sequence>
<keyword evidence="4" id="KW-1185">Reference proteome</keyword>
<comment type="caution">
    <text evidence="3">The sequence shown here is derived from an EMBL/GenBank/DDBJ whole genome shotgun (WGS) entry which is preliminary data.</text>
</comment>
<dbReference type="OrthoDB" id="19329at2759"/>
<feature type="domain" description="ZN622/Rei1/Reh1 zinc finger C2H2-type" evidence="2">
    <location>
        <begin position="49"/>
        <end position="144"/>
    </location>
</feature>
<feature type="region of interest" description="Disordered" evidence="1">
    <location>
        <begin position="217"/>
        <end position="265"/>
    </location>
</feature>
<dbReference type="Proteomes" id="UP000310108">
    <property type="component" value="Unassembled WGS sequence"/>
</dbReference>
<dbReference type="PANTHER" id="PTHR13182">
    <property type="entry name" value="ZINC FINGER PROTEIN 622"/>
    <property type="match status" value="1"/>
</dbReference>
<dbReference type="GO" id="GO:0030687">
    <property type="term" value="C:preribosome, large subunit precursor"/>
    <property type="evidence" value="ECO:0007669"/>
    <property type="project" value="TreeGrafter"/>
</dbReference>
<evidence type="ECO:0000313" key="4">
    <source>
        <dbReference type="Proteomes" id="UP000310108"/>
    </source>
</evidence>
<feature type="compositionally biased region" description="Acidic residues" evidence="1">
    <location>
        <begin position="141"/>
        <end position="157"/>
    </location>
</feature>
<feature type="region of interest" description="Disordered" evidence="1">
    <location>
        <begin position="282"/>
        <end position="307"/>
    </location>
</feature>
<name>A0A4U6X3N7_9PEZI</name>
<protein>
    <submittedName>
        <fullName evidence="3">Cytoplasmic 60S subunit biogenesis factor</fullName>
    </submittedName>
</protein>